<dbReference type="InParanoid" id="A0A1S0TT67"/>
<organism evidence="1">
    <name type="scientific">Loa loa</name>
    <name type="common">Eye worm</name>
    <name type="synonym">Filaria loa</name>
    <dbReference type="NCBI Taxonomy" id="7209"/>
    <lineage>
        <taxon>Eukaryota</taxon>
        <taxon>Metazoa</taxon>
        <taxon>Ecdysozoa</taxon>
        <taxon>Nematoda</taxon>
        <taxon>Chromadorea</taxon>
        <taxon>Rhabditida</taxon>
        <taxon>Spirurina</taxon>
        <taxon>Spiruromorpha</taxon>
        <taxon>Filarioidea</taxon>
        <taxon>Onchocercidae</taxon>
        <taxon>Loa</taxon>
    </lineage>
</organism>
<dbReference type="GeneID" id="9946164"/>
<dbReference type="KEGG" id="loa:LOAG_08737"/>
<sequence length="100" mass="11460">EMEWGMRKFLSTVLQQQFAPLFLKTYSGRMVYLTIKLTTKCSLQQLQMRSYLFSLHRDGTAQDEKIHSLAIVAGSTRGFIFHGKAPKHGEQEVSVFESCD</sequence>
<dbReference type="AlphaFoldDB" id="A0A1S0TT67"/>
<reference evidence="1" key="1">
    <citation type="submission" date="2012-04" db="EMBL/GenBank/DDBJ databases">
        <title>The Genome Sequence of Loa loa.</title>
        <authorList>
            <consortium name="The Broad Institute Genome Sequencing Platform"/>
            <consortium name="Broad Institute Genome Sequencing Center for Infectious Disease"/>
            <person name="Nutman T.B."/>
            <person name="Fink D.L."/>
            <person name="Russ C."/>
            <person name="Young S."/>
            <person name="Zeng Q."/>
            <person name="Gargeya S."/>
            <person name="Alvarado L."/>
            <person name="Berlin A."/>
            <person name="Chapman S.B."/>
            <person name="Chen Z."/>
            <person name="Freedman E."/>
            <person name="Gellesch M."/>
            <person name="Goldberg J."/>
            <person name="Griggs A."/>
            <person name="Gujja S."/>
            <person name="Heilman E.R."/>
            <person name="Heiman D."/>
            <person name="Howarth C."/>
            <person name="Mehta T."/>
            <person name="Neiman D."/>
            <person name="Pearson M."/>
            <person name="Roberts A."/>
            <person name="Saif S."/>
            <person name="Shea T."/>
            <person name="Shenoy N."/>
            <person name="Sisk P."/>
            <person name="Stolte C."/>
            <person name="Sykes S."/>
            <person name="White J."/>
            <person name="Yandava C."/>
            <person name="Haas B."/>
            <person name="Henn M.R."/>
            <person name="Nusbaum C."/>
            <person name="Birren B."/>
        </authorList>
    </citation>
    <scope>NUCLEOTIDE SEQUENCE [LARGE SCALE GENOMIC DNA]</scope>
</reference>
<name>A0A1S0TT67_LOALO</name>
<dbReference type="RefSeq" id="XP_003144315.1">
    <property type="nucleotide sequence ID" value="XM_003144267.1"/>
</dbReference>
<proteinExistence type="predicted"/>
<feature type="non-terminal residue" evidence="1">
    <location>
        <position position="1"/>
    </location>
</feature>
<dbReference type="EMBL" id="JH712093">
    <property type="protein sequence ID" value="EFO19756.1"/>
    <property type="molecule type" value="Genomic_DNA"/>
</dbReference>
<gene>
    <name evidence="1" type="ORF">LOAG_08737</name>
</gene>
<evidence type="ECO:0000313" key="1">
    <source>
        <dbReference type="EMBL" id="EFO19756.1"/>
    </source>
</evidence>
<dbReference type="CTD" id="9946164"/>
<accession>A0A1S0TT67</accession>
<protein>
    <submittedName>
        <fullName evidence="1">Uncharacterized protein</fullName>
    </submittedName>
</protein>